<keyword evidence="1" id="KW-0175">Coiled coil</keyword>
<gene>
    <name evidence="3" type="ORF">LPMP_090140</name>
</gene>
<evidence type="ECO:0000256" key="2">
    <source>
        <dbReference type="SAM" id="MobiDB-lite"/>
    </source>
</evidence>
<dbReference type="eggNOG" id="ENOG502RXZZ">
    <property type="taxonomic scope" value="Eukaryota"/>
</dbReference>
<name>A0A088RJE8_LEIPA</name>
<evidence type="ECO:0000256" key="1">
    <source>
        <dbReference type="SAM" id="Coils"/>
    </source>
</evidence>
<dbReference type="EMBL" id="CP009378">
    <property type="protein sequence ID" value="AIN95930.1"/>
    <property type="molecule type" value="Genomic_DNA"/>
</dbReference>
<feature type="coiled-coil region" evidence="1">
    <location>
        <begin position="74"/>
        <end position="101"/>
    </location>
</feature>
<dbReference type="VEuPathDB" id="TriTrypDB:LPAL13_090006300"/>
<dbReference type="AlphaFoldDB" id="A0A088RJE8"/>
<reference evidence="3 4" key="1">
    <citation type="journal article" date="2015" name="Sci. Rep.">
        <title>The genome of Leishmania panamensis: insights into genomics of the L. (Viannia) subgenus.</title>
        <authorList>
            <person name="Llanes A."/>
            <person name="Restrepo C.M."/>
            <person name="Vecchio G.D."/>
            <person name="Anguizola F.J."/>
            <person name="Lleonart R."/>
        </authorList>
    </citation>
    <scope>NUCLEOTIDE SEQUENCE [LARGE SCALE GENOMIC DNA]</scope>
    <source>
        <strain evidence="3 4">MHOM/PA/94/PSC-1</strain>
    </source>
</reference>
<feature type="compositionally biased region" description="Polar residues" evidence="2">
    <location>
        <begin position="602"/>
        <end position="627"/>
    </location>
</feature>
<feature type="compositionally biased region" description="Acidic residues" evidence="2">
    <location>
        <begin position="583"/>
        <end position="592"/>
    </location>
</feature>
<dbReference type="VEuPathDB" id="TriTrypDB:LPMP_090140"/>
<dbReference type="GeneID" id="22572584"/>
<dbReference type="PANTHER" id="PTHR37028:SF9">
    <property type="entry name" value="NUCLEAR PROTEIN MDM1"/>
    <property type="match status" value="1"/>
</dbReference>
<keyword evidence="4" id="KW-1185">Reference proteome</keyword>
<dbReference type="KEGG" id="lpan:LPMP_090140"/>
<sequence>MAAVQQQQQHVSEVVEYLQLAGRRYREHVELLRQEQAVRDAQRAPFKPKVSSYAQRMGKTSLERQSSSIGARLHELHQKKLALLEEEAQEEAKRRAAAEAQDCSFSPAVTARATRSRRSGSDVTVALIRWGEQRRARQARAQVEATRNELSKVSATPHITAYAEEKARAERGRVLVEVSLTAEAEARRQRRRAAFEKTYPASSRGSTTSARRFSPSISAYASRIELEEDVVSRLYERHGSRGHLAPHHRLYDEEDALHCTFQPKLSAQSVKLSRQYYEEEGEAGTDPCERLFRNTRRTPKYRKSAQPSVFSRQPEISHASRRIVEERRRQLALDGQPSALGYSPASRLCPGSTSVVVTHEKRAFKKALTAREVEEQTTPTFTPSVSPVSEELWRQRVSALKASGVARSTKEARELLWRKAEKRREEEVLTLQEQRRRQEAAECTFRPKAGRPPQRRAGYVAMPIEARTALWAQQRNRRLADLRAELNESTVEECSFQPHIDPVFPLPRSDAKPAWGVEAFLERQAEARRQREEAEQWWRPQYARAPVPKTLCVSPRCLPPYHGVSQSSQQRIASASRRIASEAEGEGEEEESFEQHWIRPPASTSLTASSFSRVSQQDVPSADSSPANVMRQPPGVLFPHTTDIPRRGPYQWRQTTAPGCPEAAVDEDGAHCTPAPLSWRKPLRYQPVSSTAAGPRARSFAL</sequence>
<dbReference type="PANTHER" id="PTHR37028">
    <property type="entry name" value="UNNAMED PRODUCT-RELATED"/>
    <property type="match status" value="1"/>
</dbReference>
<feature type="compositionally biased region" description="Low complexity" evidence="2">
    <location>
        <begin position="565"/>
        <end position="578"/>
    </location>
</feature>
<evidence type="ECO:0000313" key="4">
    <source>
        <dbReference type="Proteomes" id="UP000063063"/>
    </source>
</evidence>
<evidence type="ECO:0000313" key="3">
    <source>
        <dbReference type="EMBL" id="AIN95930.1"/>
    </source>
</evidence>
<feature type="region of interest" description="Disordered" evidence="2">
    <location>
        <begin position="38"/>
        <end position="69"/>
    </location>
</feature>
<feature type="region of interest" description="Disordered" evidence="2">
    <location>
        <begin position="563"/>
        <end position="646"/>
    </location>
</feature>
<dbReference type="RefSeq" id="XP_010704252.1">
    <property type="nucleotide sequence ID" value="XM_010705950.1"/>
</dbReference>
<dbReference type="OrthoDB" id="273140at2759"/>
<dbReference type="Proteomes" id="UP000063063">
    <property type="component" value="Chromosome 9"/>
</dbReference>
<organism evidence="3 4">
    <name type="scientific">Leishmania panamensis</name>
    <dbReference type="NCBI Taxonomy" id="5679"/>
    <lineage>
        <taxon>Eukaryota</taxon>
        <taxon>Discoba</taxon>
        <taxon>Euglenozoa</taxon>
        <taxon>Kinetoplastea</taxon>
        <taxon>Metakinetoplastina</taxon>
        <taxon>Trypanosomatida</taxon>
        <taxon>Trypanosomatidae</taxon>
        <taxon>Leishmaniinae</taxon>
        <taxon>Leishmania</taxon>
        <taxon>Leishmania guyanensis species complex</taxon>
    </lineage>
</organism>
<proteinExistence type="predicted"/>
<accession>A0A088RJE8</accession>
<protein>
    <submittedName>
        <fullName evidence="3">Uncharacterized protein</fullName>
    </submittedName>
</protein>